<dbReference type="EMBL" id="JAHDYR010000025">
    <property type="protein sequence ID" value="KAG9393212.1"/>
    <property type="molecule type" value="Genomic_DNA"/>
</dbReference>
<sequence>MMLAGSNFGNIYACRLPTLDHPCSVAVPASMAPIFELVGCGDDFIRRLMDIQVHVDSAENMKWAPGFAFLSTCMAPNRIYQPTRGVFALPTSLCALPTFVVHAITGLLYTVTIQSDHMTTRLISESAGQWDEGHTMPRKLQSLFQPMRRRVTVARKERAPGGVLMTGLTMDGRVSVSMLALVDGNTKPTPVEVPEEVQELDLVDLWAVSEFIVGRSRDAIHFIDTGRGDLPQLTVVKSHAIKRAPTPAIAAAVETDAAIGVAWAVHDRVHYVLLDAGLEVHSGIAQTPMEVVGIAQYPYRPMLVVSLIDGQSGAVSFSGPPEYCKILESDTEVHDGVNGGFLGQLNLTLPLPDGVHALSCRIYENTVASGAMDVTQVTTTRLDPTCASVEGQRCAILCSDIPADAEAMAASCRAAVEALDAGSYGTVEELVAAVNGAVQRVRALYPHIAVRADALGDFSQFEAEMMALGNAAVFLAQSAPYLKDVKPWRELAPPPVDTCPICAAPVTDDDVGPSCANHHRLKRCTVTGVLSIHVHRQCGVCGMAACDAALTRCPLCDVYLT</sequence>
<reference evidence="1" key="1">
    <citation type="submission" date="2021-05" db="EMBL/GenBank/DDBJ databases">
        <title>A free-living protist that lacks canonical eukaryotic 1 DNA replication and segregation systems.</title>
        <authorList>
            <person name="Salas-Leiva D.E."/>
            <person name="Tromer E.C."/>
            <person name="Curtis B.A."/>
            <person name="Jerlstrom-Hultqvist J."/>
            <person name="Kolisko M."/>
            <person name="Yi Z."/>
            <person name="Salas-Leiva J.S."/>
            <person name="Gallot-Lavallee L."/>
            <person name="Kops G.J.P.L."/>
            <person name="Archibald J.M."/>
            <person name="Simpson A.G.B."/>
            <person name="Roger A.J."/>
        </authorList>
    </citation>
    <scope>NUCLEOTIDE SEQUENCE</scope>
    <source>
        <strain evidence="1">BICM</strain>
    </source>
</reference>
<evidence type="ECO:0000313" key="1">
    <source>
        <dbReference type="EMBL" id="KAG9393212.1"/>
    </source>
</evidence>
<keyword evidence="2" id="KW-1185">Reference proteome</keyword>
<name>A0A8J6B5D2_9EUKA</name>
<dbReference type="GO" id="GO:0008270">
    <property type="term" value="F:zinc ion binding"/>
    <property type="evidence" value="ECO:0007669"/>
    <property type="project" value="UniProtKB-KW"/>
</dbReference>
<keyword evidence="1" id="KW-0863">Zinc-finger</keyword>
<dbReference type="AlphaFoldDB" id="A0A8J6B5D2"/>
<gene>
    <name evidence="1" type="ORF">J8273_3345</name>
</gene>
<protein>
    <submittedName>
        <fullName evidence="1">Putative zinc-finger of transcription factor IIIC complex</fullName>
    </submittedName>
</protein>
<accession>A0A8J6B5D2</accession>
<proteinExistence type="predicted"/>
<comment type="caution">
    <text evidence="1">The sequence shown here is derived from an EMBL/GenBank/DDBJ whole genome shotgun (WGS) entry which is preliminary data.</text>
</comment>
<dbReference type="Proteomes" id="UP000717585">
    <property type="component" value="Unassembled WGS sequence"/>
</dbReference>
<organism evidence="1 2">
    <name type="scientific">Carpediemonas membranifera</name>
    <dbReference type="NCBI Taxonomy" id="201153"/>
    <lineage>
        <taxon>Eukaryota</taxon>
        <taxon>Metamonada</taxon>
        <taxon>Carpediemonas-like organisms</taxon>
        <taxon>Carpediemonas</taxon>
    </lineage>
</organism>
<keyword evidence="1" id="KW-0862">Zinc</keyword>
<keyword evidence="1" id="KW-0479">Metal-binding</keyword>
<evidence type="ECO:0000313" key="2">
    <source>
        <dbReference type="Proteomes" id="UP000717585"/>
    </source>
</evidence>